<dbReference type="AlphaFoldDB" id="A0A699I938"/>
<evidence type="ECO:0008006" key="2">
    <source>
        <dbReference type="Google" id="ProtNLM"/>
    </source>
</evidence>
<gene>
    <name evidence="1" type="ORF">Tci_509090</name>
</gene>
<organism evidence="1">
    <name type="scientific">Tanacetum cinerariifolium</name>
    <name type="common">Dalmatian daisy</name>
    <name type="synonym">Chrysanthemum cinerariifolium</name>
    <dbReference type="NCBI Taxonomy" id="118510"/>
    <lineage>
        <taxon>Eukaryota</taxon>
        <taxon>Viridiplantae</taxon>
        <taxon>Streptophyta</taxon>
        <taxon>Embryophyta</taxon>
        <taxon>Tracheophyta</taxon>
        <taxon>Spermatophyta</taxon>
        <taxon>Magnoliopsida</taxon>
        <taxon>eudicotyledons</taxon>
        <taxon>Gunneridae</taxon>
        <taxon>Pentapetalae</taxon>
        <taxon>asterids</taxon>
        <taxon>campanulids</taxon>
        <taxon>Asterales</taxon>
        <taxon>Asteraceae</taxon>
        <taxon>Asteroideae</taxon>
        <taxon>Anthemideae</taxon>
        <taxon>Anthemidinae</taxon>
        <taxon>Tanacetum</taxon>
    </lineage>
</organism>
<accession>A0A699I938</accession>
<dbReference type="Gene3D" id="2.40.50.140">
    <property type="entry name" value="Nucleic acid-binding proteins"/>
    <property type="match status" value="1"/>
</dbReference>
<name>A0A699I938_TANCI</name>
<protein>
    <recommendedName>
        <fullName evidence="2">Replication factor A C-terminal domain-containing protein</fullName>
    </recommendedName>
</protein>
<dbReference type="EMBL" id="BKCJ010270917">
    <property type="protein sequence ID" value="GEZ37117.1"/>
    <property type="molecule type" value="Genomic_DNA"/>
</dbReference>
<dbReference type="SUPFAM" id="SSF50249">
    <property type="entry name" value="Nucleic acid-binding proteins"/>
    <property type="match status" value="1"/>
</dbReference>
<proteinExistence type="predicted"/>
<dbReference type="InterPro" id="IPR012340">
    <property type="entry name" value="NA-bd_OB-fold"/>
</dbReference>
<sequence length="110" mass="12197">MAYLACKKCKQTDAEGINWWNCKLHGRITVDGVVILYRLIVWVMDDTGSASLFLFDDLNTPAKGFASLESESFSSGSGKRTIIDLDNHNEEQAQASKGKKIVKVKTEPTD</sequence>
<comment type="caution">
    <text evidence="1">The sequence shown here is derived from an EMBL/GenBank/DDBJ whole genome shotgun (WGS) entry which is preliminary data.</text>
</comment>
<evidence type="ECO:0000313" key="1">
    <source>
        <dbReference type="EMBL" id="GEZ37117.1"/>
    </source>
</evidence>
<reference evidence="1" key="1">
    <citation type="journal article" date="2019" name="Sci. Rep.">
        <title>Draft genome of Tanacetum cinerariifolium, the natural source of mosquito coil.</title>
        <authorList>
            <person name="Yamashiro T."/>
            <person name="Shiraishi A."/>
            <person name="Satake H."/>
            <person name="Nakayama K."/>
        </authorList>
    </citation>
    <scope>NUCLEOTIDE SEQUENCE</scope>
</reference>